<protein>
    <submittedName>
        <fullName evidence="4">Hydrolase, NUDIX family</fullName>
    </submittedName>
</protein>
<evidence type="ECO:0000256" key="1">
    <source>
        <dbReference type="ARBA" id="ARBA00001946"/>
    </source>
</evidence>
<comment type="cofactor">
    <cofactor evidence="1">
        <name>Mg(2+)</name>
        <dbReference type="ChEBI" id="CHEBI:18420"/>
    </cofactor>
</comment>
<dbReference type="SUPFAM" id="SSF55811">
    <property type="entry name" value="Nudix"/>
    <property type="match status" value="1"/>
</dbReference>
<evidence type="ECO:0000259" key="3">
    <source>
        <dbReference type="PROSITE" id="PS51462"/>
    </source>
</evidence>
<keyword evidence="2 4" id="KW-0378">Hydrolase</keyword>
<keyword evidence="5" id="KW-1185">Reference proteome</keyword>
<evidence type="ECO:0000313" key="4">
    <source>
        <dbReference type="EMBL" id="KXB39208.1"/>
    </source>
</evidence>
<name>A0A133Y7N1_9FIRM</name>
<dbReference type="STRING" id="1497955.HMPREF1872_01240"/>
<dbReference type="PANTHER" id="PTHR43046:SF14">
    <property type="entry name" value="MUTT_NUDIX FAMILY PROTEIN"/>
    <property type="match status" value="1"/>
</dbReference>
<dbReference type="PANTHER" id="PTHR43046">
    <property type="entry name" value="GDP-MANNOSE MANNOSYL HYDROLASE"/>
    <property type="match status" value="1"/>
</dbReference>
<dbReference type="EMBL" id="LSCV01000042">
    <property type="protein sequence ID" value="KXB39208.1"/>
    <property type="molecule type" value="Genomic_DNA"/>
</dbReference>
<dbReference type="Gene3D" id="3.90.79.10">
    <property type="entry name" value="Nucleoside Triphosphate Pyrophosphohydrolase"/>
    <property type="match status" value="1"/>
</dbReference>
<reference evidence="5" key="1">
    <citation type="submission" date="2016-01" db="EMBL/GenBank/DDBJ databases">
        <authorList>
            <person name="Mitreva M."/>
            <person name="Pepin K.H."/>
            <person name="Mihindukulasuriya K.A."/>
            <person name="Fulton R."/>
            <person name="Fronick C."/>
            <person name="O'Laughlin M."/>
            <person name="Miner T."/>
            <person name="Herter B."/>
            <person name="Rosa B.A."/>
            <person name="Cordes M."/>
            <person name="Tomlinson C."/>
            <person name="Wollam A."/>
            <person name="Palsikar V.B."/>
            <person name="Mardis E.R."/>
            <person name="Wilson R.K."/>
        </authorList>
    </citation>
    <scope>NUCLEOTIDE SEQUENCE [LARGE SCALE GENOMIC DNA]</scope>
    <source>
        <strain evidence="5">KA00274</strain>
    </source>
</reference>
<evidence type="ECO:0000256" key="2">
    <source>
        <dbReference type="ARBA" id="ARBA00022801"/>
    </source>
</evidence>
<dbReference type="Proteomes" id="UP000070080">
    <property type="component" value="Unassembled WGS sequence"/>
</dbReference>
<dbReference type="Pfam" id="PF00293">
    <property type="entry name" value="NUDIX"/>
    <property type="match status" value="1"/>
</dbReference>
<dbReference type="PROSITE" id="PS00893">
    <property type="entry name" value="NUDIX_BOX"/>
    <property type="match status" value="1"/>
</dbReference>
<dbReference type="InterPro" id="IPR015797">
    <property type="entry name" value="NUDIX_hydrolase-like_dom_sf"/>
</dbReference>
<dbReference type="PROSITE" id="PS51462">
    <property type="entry name" value="NUDIX"/>
    <property type="match status" value="1"/>
</dbReference>
<feature type="domain" description="Nudix hydrolase" evidence="3">
    <location>
        <begin position="10"/>
        <end position="139"/>
    </location>
</feature>
<dbReference type="CDD" id="cd04688">
    <property type="entry name" value="NUDIX_Hydrolase"/>
    <property type="match status" value="1"/>
</dbReference>
<dbReference type="AlphaFoldDB" id="A0A133Y7N1"/>
<dbReference type="OrthoDB" id="9008185at2"/>
<organism evidence="4 5">
    <name type="scientific">Amygdalobacter nucleatus</name>
    <dbReference type="NCBI Taxonomy" id="3029274"/>
    <lineage>
        <taxon>Bacteria</taxon>
        <taxon>Bacillati</taxon>
        <taxon>Bacillota</taxon>
        <taxon>Clostridia</taxon>
        <taxon>Eubacteriales</taxon>
        <taxon>Oscillospiraceae</taxon>
        <taxon>Amygdalobacter</taxon>
    </lineage>
</organism>
<dbReference type="InterPro" id="IPR020084">
    <property type="entry name" value="NUDIX_hydrolase_CS"/>
</dbReference>
<proteinExistence type="predicted"/>
<comment type="caution">
    <text evidence="4">The sequence shown here is derived from an EMBL/GenBank/DDBJ whole genome shotgun (WGS) entry which is preliminary data.</text>
</comment>
<accession>A0A133Y7N1</accession>
<dbReference type="RefSeq" id="WP_066714799.1">
    <property type="nucleotide sequence ID" value="NZ_JARFNM010000001.1"/>
</dbReference>
<dbReference type="GO" id="GO:0016787">
    <property type="term" value="F:hydrolase activity"/>
    <property type="evidence" value="ECO:0007669"/>
    <property type="project" value="UniProtKB-KW"/>
</dbReference>
<sequence>MDFRTITKSGRHGVRATAIIIKDGALLTYKVDEQRHLVGGALKVGEASNAAIKREVKEELGLESNVKDLMFVVENCFDYNGELHHMIEFHYKVELLGEPPKQLLDDIPYALEWISLNALNQFDIRPTYLKTELTKWDGHIKHIYIGL</sequence>
<evidence type="ECO:0000313" key="5">
    <source>
        <dbReference type="Proteomes" id="UP000070080"/>
    </source>
</evidence>
<gene>
    <name evidence="4" type="ORF">HMPREF1872_01240</name>
</gene>
<dbReference type="InterPro" id="IPR000086">
    <property type="entry name" value="NUDIX_hydrolase_dom"/>
</dbReference>